<dbReference type="Proteomes" id="UP000006099">
    <property type="component" value="Segment"/>
</dbReference>
<gene>
    <name evidence="1" type="ORF">BCB4_0104</name>
</gene>
<organism evidence="1 2">
    <name type="scientific">Bacillus phage B4</name>
    <dbReference type="NCBI Taxonomy" id="1141133"/>
    <lineage>
        <taxon>Viruses</taxon>
        <taxon>Duplodnaviria</taxon>
        <taxon>Heunggongvirae</taxon>
        <taxon>Uroviricota</taxon>
        <taxon>Caudoviricetes</taxon>
        <taxon>Herelleviridae</taxon>
        <taxon>Bastillevirinae</taxon>
        <taxon>Bequatrovirus</taxon>
        <taxon>Bequatrovirus B4</taxon>
    </lineage>
</organism>
<dbReference type="KEGG" id="vg:13828879"/>
<evidence type="ECO:0000313" key="2">
    <source>
        <dbReference type="Proteomes" id="UP000006099"/>
    </source>
</evidence>
<dbReference type="RefSeq" id="YP_006908333.1">
    <property type="nucleotide sequence ID" value="NC_018863.1"/>
</dbReference>
<keyword evidence="2" id="KW-1185">Reference proteome</keyword>
<name>J9PWF6_9CAUD</name>
<sequence>MTIYWIGEKVDTTGAYNSVIEHGELFKRVHDKIDTPLYRFETRFGQYVYISDYYTIGTIEELVREHAYAELTTFLYELLLGHIGMINFLHKISLHTARERDEGYRAGIERAQKDIREALGLEEDKL</sequence>
<dbReference type="GeneID" id="13828879"/>
<protein>
    <submittedName>
        <fullName evidence="1">Uncharacterized protein</fullName>
    </submittedName>
</protein>
<dbReference type="EMBL" id="JN790865">
    <property type="protein sequence ID" value="AEZ65897.1"/>
    <property type="molecule type" value="Genomic_DNA"/>
</dbReference>
<accession>J9PWF6</accession>
<reference evidence="1 2" key="1">
    <citation type="journal article" date="2013" name="Arch. Virol.">
        <title>Characterization and complete genome sequence of a virulent bacteriophage B4 infecting food-borne pathogenic Bacillus cereus.</title>
        <authorList>
            <person name="Lee J.H."/>
            <person name="Shin H."/>
            <person name="Son B."/>
            <person name="Heu S."/>
            <person name="Ryu S."/>
        </authorList>
    </citation>
    <scope>NUCLEOTIDE SEQUENCE [LARGE SCALE GENOMIC DNA]</scope>
</reference>
<proteinExistence type="predicted"/>
<evidence type="ECO:0000313" key="1">
    <source>
        <dbReference type="EMBL" id="AEZ65897.1"/>
    </source>
</evidence>